<dbReference type="InterPro" id="IPR025166">
    <property type="entry name" value="Integrase_DNA_bind_dom"/>
</dbReference>
<dbReference type="Pfam" id="PF00589">
    <property type="entry name" value="Phage_integrase"/>
    <property type="match status" value="1"/>
</dbReference>
<gene>
    <name evidence="5" type="ORF">FY550_01680</name>
</gene>
<dbReference type="Gene3D" id="1.10.150.130">
    <property type="match status" value="1"/>
</dbReference>
<dbReference type="GO" id="GO:0015074">
    <property type="term" value="P:DNA integration"/>
    <property type="evidence" value="ECO:0007669"/>
    <property type="project" value="UniProtKB-KW"/>
</dbReference>
<dbReference type="InterPro" id="IPR002104">
    <property type="entry name" value="Integrase_catalytic"/>
</dbReference>
<dbReference type="EMBL" id="CP043420">
    <property type="protein sequence ID" value="QEL09968.1"/>
    <property type="molecule type" value="Genomic_DNA"/>
</dbReference>
<dbReference type="SUPFAM" id="SSF56349">
    <property type="entry name" value="DNA breaking-rejoining enzymes"/>
    <property type="match status" value="1"/>
</dbReference>
<dbReference type="CDD" id="cd00796">
    <property type="entry name" value="INT_Rci_Hp1_C"/>
    <property type="match status" value="1"/>
</dbReference>
<dbReference type="InterPro" id="IPR010998">
    <property type="entry name" value="Integrase_recombinase_N"/>
</dbReference>
<dbReference type="GO" id="GO:0003677">
    <property type="term" value="F:DNA binding"/>
    <property type="evidence" value="ECO:0007669"/>
    <property type="project" value="UniProtKB-KW"/>
</dbReference>
<dbReference type="PROSITE" id="PS51898">
    <property type="entry name" value="TYR_RECOMBINASE"/>
    <property type="match status" value="1"/>
</dbReference>
<evidence type="ECO:0000313" key="5">
    <source>
        <dbReference type="EMBL" id="QEL09968.1"/>
    </source>
</evidence>
<dbReference type="InterPro" id="IPR013762">
    <property type="entry name" value="Integrase-like_cat_sf"/>
</dbReference>
<dbReference type="STRING" id="657387.BH688_14710"/>
<keyword evidence="4" id="KW-0233">DNA recombination</keyword>
<dbReference type="Gene3D" id="3.30.160.390">
    <property type="entry name" value="Integrase, DNA-binding domain"/>
    <property type="match status" value="1"/>
</dbReference>
<sequence>MAGENKLKLTTKALERLSKAPPADSVFDTELPGFHVRPSKRGLTFRLYYRTRTGRQRILTIGRYGTRTVAEARTQAKDALAIVAQGGDPRAVLEEAKAEEERQQQQTLAAYLSGPYAAFQNRKKDGAANLRRIENDFADWLDRPMGSLTRADVERWQAQQEASEKPRAFGTLKRSYDALCGLLAHAAERKVIPAHPLKGVKLQRPAMTEERMAEQASQRRHLEPEEVKALFSGLAAYQEAKREQRRSSRAHGKAHLPSLDDVAYVDHVAPWILTMYYTGFRPGDLFGLRWDHVNLKFRTIRKTIEKTAHHREEPQTFPLSTEAVDVLKAWHRQQGEPTTGLVFPSPRNGKRMSATALQKPWVAVRKLAGLPDDLLLYSLRHNFASQLVMAGVDLLTVSKLMAHTDIQTTIKFYAHLRPDHARDAVEAFAKAVPKGPAEEEAASHEEAPALAVVSTNA</sequence>
<evidence type="ECO:0000256" key="4">
    <source>
        <dbReference type="ARBA" id="ARBA00023172"/>
    </source>
</evidence>
<dbReference type="Gene3D" id="1.10.443.10">
    <property type="entry name" value="Intergrase catalytic core"/>
    <property type="match status" value="1"/>
</dbReference>
<proteinExistence type="inferred from homology"/>
<dbReference type="AlphaFoldDB" id="A0A1S1NUQ1"/>
<dbReference type="GO" id="GO:0006310">
    <property type="term" value="P:DNA recombination"/>
    <property type="evidence" value="ECO:0007669"/>
    <property type="project" value="UniProtKB-KW"/>
</dbReference>
<evidence type="ECO:0000313" key="6">
    <source>
        <dbReference type="Proteomes" id="UP000322553"/>
    </source>
</evidence>
<keyword evidence="2" id="KW-0229">DNA integration</keyword>
<dbReference type="InterPro" id="IPR038488">
    <property type="entry name" value="Integrase_DNA-bd_sf"/>
</dbReference>
<dbReference type="OrthoDB" id="9057547at2"/>
<dbReference type="Proteomes" id="UP000322553">
    <property type="component" value="Chromosome"/>
</dbReference>
<dbReference type="Pfam" id="PF13356">
    <property type="entry name" value="Arm-DNA-bind_3"/>
    <property type="match status" value="1"/>
</dbReference>
<dbReference type="RefSeq" id="WP_070981097.1">
    <property type="nucleotide sequence ID" value="NZ_CP043420.1"/>
</dbReference>
<evidence type="ECO:0000256" key="3">
    <source>
        <dbReference type="ARBA" id="ARBA00023125"/>
    </source>
</evidence>
<name>A0A1S1NUQ1_9GAMM</name>
<comment type="similarity">
    <text evidence="1">Belongs to the 'phage' integrase family.</text>
</comment>
<dbReference type="InterPro" id="IPR050808">
    <property type="entry name" value="Phage_Integrase"/>
</dbReference>
<evidence type="ECO:0000256" key="2">
    <source>
        <dbReference type="ARBA" id="ARBA00022908"/>
    </source>
</evidence>
<keyword evidence="6" id="KW-1185">Reference proteome</keyword>
<organism evidence="5 6">
    <name type="scientific">Kushneria phosphatilytica</name>
    <dbReference type="NCBI Taxonomy" id="657387"/>
    <lineage>
        <taxon>Bacteria</taxon>
        <taxon>Pseudomonadati</taxon>
        <taxon>Pseudomonadota</taxon>
        <taxon>Gammaproteobacteria</taxon>
        <taxon>Oceanospirillales</taxon>
        <taxon>Halomonadaceae</taxon>
        <taxon>Kushneria</taxon>
    </lineage>
</organism>
<protein>
    <submittedName>
        <fullName evidence="5">Tyrosine-type recombinase/integrase</fullName>
    </submittedName>
</protein>
<dbReference type="KEGG" id="kuy:FY550_01680"/>
<keyword evidence="3" id="KW-0238">DNA-binding</keyword>
<evidence type="ECO:0000256" key="1">
    <source>
        <dbReference type="ARBA" id="ARBA00008857"/>
    </source>
</evidence>
<accession>A0A1S1NUQ1</accession>
<dbReference type="InterPro" id="IPR011010">
    <property type="entry name" value="DNA_brk_join_enz"/>
</dbReference>
<reference evidence="5 6" key="1">
    <citation type="submission" date="2019-08" db="EMBL/GenBank/DDBJ databases">
        <title>Complete genome sequence of Kushneria sp. YCWA18, a halophilic phosphate-solubilizing bacterium isolated from Daqiao saltern in China.</title>
        <authorList>
            <person name="Du G.-X."/>
            <person name="Qu L.-Y."/>
        </authorList>
    </citation>
    <scope>NUCLEOTIDE SEQUENCE [LARGE SCALE GENOMIC DNA]</scope>
    <source>
        <strain evidence="5 6">YCWA18</strain>
    </source>
</reference>
<dbReference type="PANTHER" id="PTHR30629">
    <property type="entry name" value="PROPHAGE INTEGRASE"/>
    <property type="match status" value="1"/>
</dbReference>
<dbReference type="PANTHER" id="PTHR30629:SF2">
    <property type="entry name" value="PROPHAGE INTEGRASE INTS-RELATED"/>
    <property type="match status" value="1"/>
</dbReference>